<evidence type="ECO:0000256" key="3">
    <source>
        <dbReference type="ARBA" id="ARBA00022475"/>
    </source>
</evidence>
<feature type="transmembrane region" description="Helical" evidence="7">
    <location>
        <begin position="31"/>
        <end position="48"/>
    </location>
</feature>
<evidence type="ECO:0000256" key="4">
    <source>
        <dbReference type="ARBA" id="ARBA00022692"/>
    </source>
</evidence>
<proteinExistence type="inferred from homology"/>
<comment type="caution">
    <text evidence="8">The sequence shown here is derived from an EMBL/GenBank/DDBJ whole genome shotgun (WGS) entry which is preliminary data.</text>
</comment>
<organism evidence="8 9">
    <name type="scientific">Nocardia vermiculata</name>
    <dbReference type="NCBI Taxonomy" id="257274"/>
    <lineage>
        <taxon>Bacteria</taxon>
        <taxon>Bacillati</taxon>
        <taxon>Actinomycetota</taxon>
        <taxon>Actinomycetes</taxon>
        <taxon>Mycobacteriales</taxon>
        <taxon>Nocardiaceae</taxon>
        <taxon>Nocardia</taxon>
    </lineage>
</organism>
<evidence type="ECO:0000313" key="9">
    <source>
        <dbReference type="Proteomes" id="UP000565711"/>
    </source>
</evidence>
<feature type="transmembrane region" description="Helical" evidence="7">
    <location>
        <begin position="6"/>
        <end position="24"/>
    </location>
</feature>
<dbReference type="Pfam" id="PF01899">
    <property type="entry name" value="MNHE"/>
    <property type="match status" value="1"/>
</dbReference>
<comment type="subcellular location">
    <subcellularLocation>
        <location evidence="1">Cell membrane</location>
        <topology evidence="1">Multi-pass membrane protein</topology>
    </subcellularLocation>
</comment>
<keyword evidence="3" id="KW-1003">Cell membrane</keyword>
<evidence type="ECO:0000256" key="6">
    <source>
        <dbReference type="ARBA" id="ARBA00023136"/>
    </source>
</evidence>
<evidence type="ECO:0000256" key="2">
    <source>
        <dbReference type="ARBA" id="ARBA00006228"/>
    </source>
</evidence>
<evidence type="ECO:0000313" key="8">
    <source>
        <dbReference type="EMBL" id="NKY52625.1"/>
    </source>
</evidence>
<dbReference type="GO" id="GO:0008324">
    <property type="term" value="F:monoatomic cation transmembrane transporter activity"/>
    <property type="evidence" value="ECO:0007669"/>
    <property type="project" value="InterPro"/>
</dbReference>
<dbReference type="PANTHER" id="PTHR34584:SF1">
    <property type="entry name" value="NA(+)_H(+) ANTIPORTER SUBUNIT E1"/>
    <property type="match status" value="1"/>
</dbReference>
<dbReference type="InterPro" id="IPR002758">
    <property type="entry name" value="Cation_antiport_E"/>
</dbReference>
<keyword evidence="4 7" id="KW-0812">Transmembrane</keyword>
<feature type="transmembrane region" description="Helical" evidence="7">
    <location>
        <begin position="54"/>
        <end position="73"/>
    </location>
</feature>
<name>A0A846Y325_9NOCA</name>
<gene>
    <name evidence="8" type="ORF">HGA08_20685</name>
</gene>
<dbReference type="GO" id="GO:0005886">
    <property type="term" value="C:plasma membrane"/>
    <property type="evidence" value="ECO:0007669"/>
    <property type="project" value="UniProtKB-SubCell"/>
</dbReference>
<dbReference type="PANTHER" id="PTHR34584">
    <property type="entry name" value="NA(+)/H(+) ANTIPORTER SUBUNIT E1"/>
    <property type="match status" value="1"/>
</dbReference>
<sequence length="171" mass="18823">MTRARLVRIGVLIWLAIVYTALWGNISIANLLAGLVIGALIMALLPLPRVPVRGGLHLLPLLELILVSAYYAIESSLQIAWFSVRRSGAPISGVLRVRLAIESDLVLVLCADVLNLIPGTMVLELDRASGEAWVHVLDVGSEEAVEQFYYITRRIEGLLIRSFEPRLQEAS</sequence>
<dbReference type="AlphaFoldDB" id="A0A846Y325"/>
<dbReference type="Proteomes" id="UP000565711">
    <property type="component" value="Unassembled WGS sequence"/>
</dbReference>
<accession>A0A846Y325</accession>
<keyword evidence="9" id="KW-1185">Reference proteome</keyword>
<dbReference type="NCBIfam" id="NF006521">
    <property type="entry name" value="PRK08965.1-5"/>
    <property type="match status" value="1"/>
</dbReference>
<comment type="similarity">
    <text evidence="2">Belongs to the CPA3 antiporters (TC 2.A.63) subunit E family.</text>
</comment>
<keyword evidence="6 7" id="KW-0472">Membrane</keyword>
<dbReference type="EMBL" id="JAAXOP010000012">
    <property type="protein sequence ID" value="NKY52625.1"/>
    <property type="molecule type" value="Genomic_DNA"/>
</dbReference>
<protein>
    <submittedName>
        <fullName evidence="8">Na+/H+ antiporter subunit E</fullName>
    </submittedName>
</protein>
<evidence type="ECO:0000256" key="1">
    <source>
        <dbReference type="ARBA" id="ARBA00004651"/>
    </source>
</evidence>
<keyword evidence="5 7" id="KW-1133">Transmembrane helix</keyword>
<evidence type="ECO:0000256" key="5">
    <source>
        <dbReference type="ARBA" id="ARBA00022989"/>
    </source>
</evidence>
<dbReference type="RefSeq" id="WP_067877937.1">
    <property type="nucleotide sequence ID" value="NZ_JAAXOP010000012.1"/>
</dbReference>
<reference evidence="8 9" key="1">
    <citation type="submission" date="2020-04" db="EMBL/GenBank/DDBJ databases">
        <title>MicrobeNet Type strains.</title>
        <authorList>
            <person name="Nicholson A.C."/>
        </authorList>
    </citation>
    <scope>NUCLEOTIDE SEQUENCE [LARGE SCALE GENOMIC DNA]</scope>
    <source>
        <strain evidence="8 9">JCM 12354</strain>
    </source>
</reference>
<evidence type="ECO:0000256" key="7">
    <source>
        <dbReference type="SAM" id="Phobius"/>
    </source>
</evidence>